<dbReference type="EMBL" id="CM045769">
    <property type="protein sequence ID" value="KAI7993490.1"/>
    <property type="molecule type" value="Genomic_DNA"/>
</dbReference>
<sequence>MTIKLNISFNAEPQKFRFLIVELDPGHTKLCISKEGLEAIQRITTPIAAIAVIGPYRFGKSFLLNHLLSLSCYERWPLMPLVEIGLKRFGVGHMHDTKTKGFESIGKSNDFCSGNSIEFGAYL</sequence>
<protein>
    <submittedName>
        <fullName evidence="1">Uncharacterized protein</fullName>
    </submittedName>
</protein>
<accession>A0ACC0FZH2</accession>
<keyword evidence="2" id="KW-1185">Reference proteome</keyword>
<proteinExistence type="predicted"/>
<evidence type="ECO:0000313" key="1">
    <source>
        <dbReference type="EMBL" id="KAI7993490.1"/>
    </source>
</evidence>
<reference evidence="1 2" key="1">
    <citation type="journal article" date="2022" name="Plant J.">
        <title>Chromosome-level genome of Camellia lanceoleosa provides a valuable resource for understanding genome evolution and self-incompatibility.</title>
        <authorList>
            <person name="Gong W."/>
            <person name="Xiao S."/>
            <person name="Wang L."/>
            <person name="Liao Z."/>
            <person name="Chang Y."/>
            <person name="Mo W."/>
            <person name="Hu G."/>
            <person name="Li W."/>
            <person name="Zhao G."/>
            <person name="Zhu H."/>
            <person name="Hu X."/>
            <person name="Ji K."/>
            <person name="Xiang X."/>
            <person name="Song Q."/>
            <person name="Yuan D."/>
            <person name="Jin S."/>
            <person name="Zhang L."/>
        </authorList>
    </citation>
    <scope>NUCLEOTIDE SEQUENCE [LARGE SCALE GENOMIC DNA]</scope>
    <source>
        <strain evidence="1">SQ_2022a</strain>
    </source>
</reference>
<evidence type="ECO:0000313" key="2">
    <source>
        <dbReference type="Proteomes" id="UP001060215"/>
    </source>
</evidence>
<comment type="caution">
    <text evidence="1">The sequence shown here is derived from an EMBL/GenBank/DDBJ whole genome shotgun (WGS) entry which is preliminary data.</text>
</comment>
<name>A0ACC0FZH2_9ERIC</name>
<organism evidence="1 2">
    <name type="scientific">Camellia lanceoleosa</name>
    <dbReference type="NCBI Taxonomy" id="1840588"/>
    <lineage>
        <taxon>Eukaryota</taxon>
        <taxon>Viridiplantae</taxon>
        <taxon>Streptophyta</taxon>
        <taxon>Embryophyta</taxon>
        <taxon>Tracheophyta</taxon>
        <taxon>Spermatophyta</taxon>
        <taxon>Magnoliopsida</taxon>
        <taxon>eudicotyledons</taxon>
        <taxon>Gunneridae</taxon>
        <taxon>Pentapetalae</taxon>
        <taxon>asterids</taxon>
        <taxon>Ericales</taxon>
        <taxon>Theaceae</taxon>
        <taxon>Camellia</taxon>
    </lineage>
</organism>
<dbReference type="Proteomes" id="UP001060215">
    <property type="component" value="Chromosome 12"/>
</dbReference>
<gene>
    <name evidence="1" type="ORF">LOK49_LG11G02534</name>
</gene>